<organism evidence="2 3">
    <name type="scientific">Candidatus Nomurabacteria bacterium RIFCSPLOWO2_01_FULL_40_18</name>
    <dbReference type="NCBI Taxonomy" id="1801773"/>
    <lineage>
        <taxon>Bacteria</taxon>
        <taxon>Candidatus Nomuraibacteriota</taxon>
    </lineage>
</organism>
<dbReference type="Proteomes" id="UP000176629">
    <property type="component" value="Unassembled WGS sequence"/>
</dbReference>
<dbReference type="PANTHER" id="PTHR21248">
    <property type="entry name" value="CARDIOLIPIN SYNTHASE"/>
    <property type="match status" value="1"/>
</dbReference>
<proteinExistence type="predicted"/>
<dbReference type="InterPro" id="IPR025202">
    <property type="entry name" value="PLD-like_dom"/>
</dbReference>
<gene>
    <name evidence="2" type="ORF">A3A03_01860</name>
</gene>
<dbReference type="AlphaFoldDB" id="A0A1F6XI63"/>
<dbReference type="SMART" id="SM00155">
    <property type="entry name" value="PLDc"/>
    <property type="match status" value="2"/>
</dbReference>
<accession>A0A1F6XI63</accession>
<feature type="domain" description="PLD phosphodiesterase" evidence="1">
    <location>
        <begin position="258"/>
        <end position="285"/>
    </location>
</feature>
<feature type="domain" description="PLD phosphodiesterase" evidence="1">
    <location>
        <begin position="90"/>
        <end position="117"/>
    </location>
</feature>
<dbReference type="GO" id="GO:0030572">
    <property type="term" value="F:phosphatidyltransferase activity"/>
    <property type="evidence" value="ECO:0007669"/>
    <property type="project" value="UniProtKB-ARBA"/>
</dbReference>
<evidence type="ECO:0000313" key="2">
    <source>
        <dbReference type="EMBL" id="OGI93899.1"/>
    </source>
</evidence>
<dbReference type="PROSITE" id="PS50035">
    <property type="entry name" value="PLD"/>
    <property type="match status" value="2"/>
</dbReference>
<dbReference type="CDD" id="cd09112">
    <property type="entry name" value="PLDc_CLS_2"/>
    <property type="match status" value="1"/>
</dbReference>
<dbReference type="InterPro" id="IPR001736">
    <property type="entry name" value="PLipase_D/transphosphatidylase"/>
</dbReference>
<dbReference type="GO" id="GO:0032049">
    <property type="term" value="P:cardiolipin biosynthetic process"/>
    <property type="evidence" value="ECO:0007669"/>
    <property type="project" value="UniProtKB-ARBA"/>
</dbReference>
<evidence type="ECO:0000259" key="1">
    <source>
        <dbReference type="PROSITE" id="PS50035"/>
    </source>
</evidence>
<reference evidence="2 3" key="1">
    <citation type="journal article" date="2016" name="Nat. Commun.">
        <title>Thousands of microbial genomes shed light on interconnected biogeochemical processes in an aquifer system.</title>
        <authorList>
            <person name="Anantharaman K."/>
            <person name="Brown C.T."/>
            <person name="Hug L.A."/>
            <person name="Sharon I."/>
            <person name="Castelle C.J."/>
            <person name="Probst A.J."/>
            <person name="Thomas B.C."/>
            <person name="Singh A."/>
            <person name="Wilkins M.J."/>
            <person name="Karaoz U."/>
            <person name="Brodie E.L."/>
            <person name="Williams K.H."/>
            <person name="Hubbard S.S."/>
            <person name="Banfield J.F."/>
        </authorList>
    </citation>
    <scope>NUCLEOTIDE SEQUENCE [LARGE SCALE GENOMIC DNA]</scope>
</reference>
<comment type="caution">
    <text evidence="2">The sequence shown here is derived from an EMBL/GenBank/DDBJ whole genome shotgun (WGS) entry which is preliminary data.</text>
</comment>
<dbReference type="PIRSF" id="PIRSF000850">
    <property type="entry name" value="Phospholipase_D_PSS"/>
    <property type="match status" value="1"/>
</dbReference>
<dbReference type="Gene3D" id="3.30.870.10">
    <property type="entry name" value="Endonuclease Chain A"/>
    <property type="match status" value="2"/>
</dbReference>
<dbReference type="CDD" id="cd09110">
    <property type="entry name" value="PLDc_CLS_1"/>
    <property type="match status" value="1"/>
</dbReference>
<dbReference type="EMBL" id="MFUX01000036">
    <property type="protein sequence ID" value="OGI93899.1"/>
    <property type="molecule type" value="Genomic_DNA"/>
</dbReference>
<dbReference type="SUPFAM" id="SSF56024">
    <property type="entry name" value="Phospholipase D/nuclease"/>
    <property type="match status" value="2"/>
</dbReference>
<protein>
    <recommendedName>
        <fullName evidence="1">PLD phosphodiesterase domain-containing protein</fullName>
    </recommendedName>
</protein>
<dbReference type="PANTHER" id="PTHR21248:SF22">
    <property type="entry name" value="PHOSPHOLIPASE D"/>
    <property type="match status" value="1"/>
</dbReference>
<evidence type="ECO:0000313" key="3">
    <source>
        <dbReference type="Proteomes" id="UP000176629"/>
    </source>
</evidence>
<dbReference type="Pfam" id="PF13091">
    <property type="entry name" value="PLDc_2"/>
    <property type="match status" value="2"/>
</dbReference>
<dbReference type="STRING" id="1801773.A3A03_01860"/>
<sequence length="349" mass="40377">MNYQFFNSSEKAWRAMFESIKGAQKSIYLEMYIFQDDTKEFDFVNLLKEKGRQGLSVKLILDSFGSAGLSDSAISELQKAGIEVLSLSYLLHRMHKKVLVVDESIAFIGGVNIHQIARFWNDLVVCIKGNLVEKVVISFAKSYTNAGGKDKELLSKGRNVVKGRMNTWIVEHSPASKKFRFKRIYKKYLNQAESSLILITPYFIPKRWLRAALHQAVLRGVKVEVLIPEHTDNGFIMNRVNYFYIYKLSKLGVKFYMEKNMNHAKAIIIDQKEAMVGSQNLDFLSFDLNSEIGIFFKDLEEVSKLLDIVKKWKKDSILFDSKINKPKWFDYILSPLINIFSLFSRIFLD</sequence>
<name>A0A1F6XI63_9BACT</name>